<evidence type="ECO:0000313" key="3">
    <source>
        <dbReference type="Proteomes" id="UP000017246"/>
    </source>
</evidence>
<keyword evidence="1" id="KW-1133">Transmembrane helix</keyword>
<reference evidence="2" key="1">
    <citation type="journal article" date="2013" name="Nature">
        <title>The genomes of four tapeworm species reveal adaptations to parasitism.</title>
        <authorList>
            <person name="Tsai I.J."/>
            <person name="Zarowiecki M."/>
            <person name="Holroyd N."/>
            <person name="Garciarrubio A."/>
            <person name="Sanchez-Flores A."/>
            <person name="Brooks K.L."/>
            <person name="Tracey A."/>
            <person name="Bobes R.J."/>
            <person name="Fragoso G."/>
            <person name="Sciutto E."/>
            <person name="Aslett M."/>
            <person name="Beasley H."/>
            <person name="Bennett H.M."/>
            <person name="Cai J."/>
            <person name="Camicia F."/>
            <person name="Clark R."/>
            <person name="Cucher M."/>
            <person name="De Silva N."/>
            <person name="Day T.A."/>
            <person name="Deplazes P."/>
            <person name="Estrada K."/>
            <person name="Fernandez C."/>
            <person name="Holland P.W."/>
            <person name="Hou J."/>
            <person name="Hu S."/>
            <person name="Huckvale T."/>
            <person name="Hung S.S."/>
            <person name="Kamenetzky L."/>
            <person name="Keane J.A."/>
            <person name="Kiss F."/>
            <person name="Koziol U."/>
            <person name="Lambert O."/>
            <person name="Liu K."/>
            <person name="Luo X."/>
            <person name="Luo Y."/>
            <person name="Macchiaroli N."/>
            <person name="Nichol S."/>
            <person name="Paps J."/>
            <person name="Parkinson J."/>
            <person name="Pouchkina-Stantcheva N."/>
            <person name="Riddiford N."/>
            <person name="Rosenzvit M."/>
            <person name="Salinas G."/>
            <person name="Wasmuth J.D."/>
            <person name="Zamanian M."/>
            <person name="Zheng Y."/>
            <person name="Cai X."/>
            <person name="Soberon X."/>
            <person name="Olson P.D."/>
            <person name="Laclette J.P."/>
            <person name="Brehm K."/>
            <person name="Berriman M."/>
            <person name="Garciarrubio A."/>
            <person name="Bobes R.J."/>
            <person name="Fragoso G."/>
            <person name="Sanchez-Flores A."/>
            <person name="Estrada K."/>
            <person name="Cevallos M.A."/>
            <person name="Morett E."/>
            <person name="Gonzalez V."/>
            <person name="Portillo T."/>
            <person name="Ochoa-Leyva A."/>
            <person name="Jose M.V."/>
            <person name="Sciutto E."/>
            <person name="Landa A."/>
            <person name="Jimenez L."/>
            <person name="Valdes V."/>
            <person name="Carrero J.C."/>
            <person name="Larralde C."/>
            <person name="Morales-Montor J."/>
            <person name="Limon-Lason J."/>
            <person name="Soberon X."/>
            <person name="Laclette J.P."/>
        </authorList>
    </citation>
    <scope>NUCLEOTIDE SEQUENCE [LARGE SCALE GENOMIC DNA]</scope>
</reference>
<dbReference type="AlphaFoldDB" id="A0A087VYM3"/>
<accession>A0A087VYM3</accession>
<name>A0A087VYM3_ECHMU</name>
<keyword evidence="1" id="KW-0472">Membrane</keyword>
<reference evidence="2" key="2">
    <citation type="submission" date="2015-11" db="EMBL/GenBank/DDBJ databases">
        <authorList>
            <person name="Zhang Y."/>
            <person name="Guo Z."/>
        </authorList>
    </citation>
    <scope>NUCLEOTIDE SEQUENCE</scope>
</reference>
<gene>
    <name evidence="2" type="ORF">EmuJ_000121300</name>
</gene>
<protein>
    <submittedName>
        <fullName evidence="2">Expressed conserved protein</fullName>
    </submittedName>
</protein>
<dbReference type="Pfam" id="PF07096">
    <property type="entry name" value="DUF1358"/>
    <property type="match status" value="1"/>
</dbReference>
<feature type="transmembrane region" description="Helical" evidence="1">
    <location>
        <begin position="47"/>
        <end position="73"/>
    </location>
</feature>
<dbReference type="InterPro" id="IPR009792">
    <property type="entry name" value="TMEM242"/>
</dbReference>
<evidence type="ECO:0000313" key="2">
    <source>
        <dbReference type="EMBL" id="CDI97436.1"/>
    </source>
</evidence>
<dbReference type="Proteomes" id="UP000017246">
    <property type="component" value="Unassembled WGS sequence"/>
</dbReference>
<proteinExistence type="predicted"/>
<organism evidence="2 3">
    <name type="scientific">Echinococcus multilocularis</name>
    <name type="common">Fox tapeworm</name>
    <dbReference type="NCBI Taxonomy" id="6211"/>
    <lineage>
        <taxon>Eukaryota</taxon>
        <taxon>Metazoa</taxon>
        <taxon>Spiralia</taxon>
        <taxon>Lophotrochozoa</taxon>
        <taxon>Platyhelminthes</taxon>
        <taxon>Cestoda</taxon>
        <taxon>Eucestoda</taxon>
        <taxon>Cyclophyllidea</taxon>
        <taxon>Taeniidae</taxon>
        <taxon>Echinococcus</taxon>
    </lineage>
</organism>
<dbReference type="STRING" id="6211.A0A087VYM3"/>
<dbReference type="OrthoDB" id="2378895at2759"/>
<dbReference type="EMBL" id="LN902844">
    <property type="protein sequence ID" value="CDI97436.1"/>
    <property type="molecule type" value="Genomic_DNA"/>
</dbReference>
<keyword evidence="3" id="KW-1185">Reference proteome</keyword>
<evidence type="ECO:0000256" key="1">
    <source>
        <dbReference type="SAM" id="Phobius"/>
    </source>
</evidence>
<keyword evidence="1" id="KW-0812">Transmembrane</keyword>
<sequence>MVCCLGGASLFAGIFWSMRSVRKQAAEFLVPVKQGSAQSLMSPSRLALRALLAGTVLSFAITSSLVGGVWLVLGRPSLQSLSSELNSRIPKLRPASTNENLRTEFASFREFFTYLKDEANASKVE</sequence>